<gene>
    <name evidence="3" type="ORF">HLH28_03910</name>
</gene>
<keyword evidence="2" id="KW-0732">Signal</keyword>
<comment type="caution">
    <text evidence="3">The sequence shown here is derived from an EMBL/GenBank/DDBJ whole genome shotgun (WGS) entry which is preliminary data.</text>
</comment>
<organism evidence="3 4">
    <name type="scientific">Gluconacetobacter tumulisoli</name>
    <dbReference type="NCBI Taxonomy" id="1286189"/>
    <lineage>
        <taxon>Bacteria</taxon>
        <taxon>Pseudomonadati</taxon>
        <taxon>Pseudomonadota</taxon>
        <taxon>Alphaproteobacteria</taxon>
        <taxon>Acetobacterales</taxon>
        <taxon>Acetobacteraceae</taxon>
        <taxon>Gluconacetobacter</taxon>
    </lineage>
</organism>
<evidence type="ECO:0000313" key="4">
    <source>
        <dbReference type="Proteomes" id="UP000578030"/>
    </source>
</evidence>
<feature type="region of interest" description="Disordered" evidence="1">
    <location>
        <begin position="378"/>
        <end position="399"/>
    </location>
</feature>
<feature type="compositionally biased region" description="Basic and acidic residues" evidence="1">
    <location>
        <begin position="217"/>
        <end position="228"/>
    </location>
</feature>
<feature type="signal peptide" evidence="2">
    <location>
        <begin position="1"/>
        <end position="27"/>
    </location>
</feature>
<dbReference type="EMBL" id="JABEQM010000002">
    <property type="protein sequence ID" value="MBB2200731.1"/>
    <property type="molecule type" value="Genomic_DNA"/>
</dbReference>
<dbReference type="RefSeq" id="WP_182954696.1">
    <property type="nucleotide sequence ID" value="NZ_JABEQM010000002.1"/>
</dbReference>
<evidence type="ECO:0000256" key="2">
    <source>
        <dbReference type="SAM" id="SignalP"/>
    </source>
</evidence>
<feature type="compositionally biased region" description="Pro residues" evidence="1">
    <location>
        <begin position="381"/>
        <end position="399"/>
    </location>
</feature>
<accession>A0A7W4K5H0</accession>
<proteinExistence type="predicted"/>
<feature type="chain" id="PRO_5031533089" evidence="2">
    <location>
        <begin position="28"/>
        <end position="399"/>
    </location>
</feature>
<dbReference type="AlphaFoldDB" id="A0A7W4K5H0"/>
<evidence type="ECO:0000313" key="3">
    <source>
        <dbReference type="EMBL" id="MBB2200731.1"/>
    </source>
</evidence>
<name>A0A7W4K5H0_9PROT</name>
<dbReference type="Proteomes" id="UP000578030">
    <property type="component" value="Unassembled WGS sequence"/>
</dbReference>
<keyword evidence="4" id="KW-1185">Reference proteome</keyword>
<sequence length="399" mass="43031">MHQIHAPRAPLVLLGLAVALLPAAARAASDAARCAGRPVTSFVGSVIGGYQLSQPWRFPNLLATGNIGLYQVDGTTRRLLDWPDGNRAWIRPPGYDGQAVMKAMIALWQGRAGGGMFEGGNSPALTPNVPPSHYHVSDDSQSGAQFRWFADGWHPQVAMLNLSYADTAPPFGGSYHNPSSEFTDRDVADTATALRDARMTTGAALVLPYISNGSRGHLSDSSDTDRHGNPGLGTRVQSDYATDPYYANSRRIALLAGGFGIDTPANIFSTDAYYGPGHSEMFRRLIASEIRWANRHHLTTAVFMTIFDTQHGMRGNGPDFRFLRGVQTEVRYLENADARPTYWIVGQYSNGPATTNMPETDTTPESITQVANWVARNAHTTPPPVPAATCSPPPAGPNG</sequence>
<protein>
    <submittedName>
        <fullName evidence="3">Uncharacterized protein</fullName>
    </submittedName>
</protein>
<reference evidence="3 4" key="1">
    <citation type="submission" date="2020-04" db="EMBL/GenBank/DDBJ databases">
        <title>Description of novel Gluconacetobacter.</title>
        <authorList>
            <person name="Sombolestani A."/>
        </authorList>
    </citation>
    <scope>NUCLEOTIDE SEQUENCE [LARGE SCALE GENOMIC DNA]</scope>
    <source>
        <strain evidence="3 4">LMG 27802</strain>
    </source>
</reference>
<evidence type="ECO:0000256" key="1">
    <source>
        <dbReference type="SAM" id="MobiDB-lite"/>
    </source>
</evidence>
<feature type="region of interest" description="Disordered" evidence="1">
    <location>
        <begin position="215"/>
        <end position="236"/>
    </location>
</feature>